<dbReference type="AlphaFoldDB" id="A0AAV6UZH6"/>
<keyword evidence="1" id="KW-0812">Transmembrane</keyword>
<comment type="caution">
    <text evidence="2">The sequence shown here is derived from an EMBL/GenBank/DDBJ whole genome shotgun (WGS) entry which is preliminary data.</text>
</comment>
<sequence length="158" mass="17830">MSDIITPIVAATNSDEAQQSIELLDNKQLSIELLDNKQQSTELLDNRQQSSELLENKQQSIELLDGNNRPVRKPRASTKPSLTSSRLEHLKISTIRQHYYPEGGWGWVVVGCAFVINLLTMGLLLSYGILYREVVAEFGEEYADQASNEFEINSFRGN</sequence>
<accession>A0AAV6UZH6</accession>
<name>A0AAV6UZH6_9ARAC</name>
<proteinExistence type="predicted"/>
<organism evidence="2 3">
    <name type="scientific">Oedothorax gibbosus</name>
    <dbReference type="NCBI Taxonomy" id="931172"/>
    <lineage>
        <taxon>Eukaryota</taxon>
        <taxon>Metazoa</taxon>
        <taxon>Ecdysozoa</taxon>
        <taxon>Arthropoda</taxon>
        <taxon>Chelicerata</taxon>
        <taxon>Arachnida</taxon>
        <taxon>Araneae</taxon>
        <taxon>Araneomorphae</taxon>
        <taxon>Entelegynae</taxon>
        <taxon>Araneoidea</taxon>
        <taxon>Linyphiidae</taxon>
        <taxon>Erigoninae</taxon>
        <taxon>Oedothorax</taxon>
    </lineage>
</organism>
<protein>
    <submittedName>
        <fullName evidence="2">Uncharacterized protein</fullName>
    </submittedName>
</protein>
<keyword evidence="1" id="KW-0472">Membrane</keyword>
<dbReference type="EMBL" id="JAFNEN010000201">
    <property type="protein sequence ID" value="KAG8189867.1"/>
    <property type="molecule type" value="Genomic_DNA"/>
</dbReference>
<dbReference type="Proteomes" id="UP000827092">
    <property type="component" value="Unassembled WGS sequence"/>
</dbReference>
<evidence type="ECO:0000313" key="3">
    <source>
        <dbReference type="Proteomes" id="UP000827092"/>
    </source>
</evidence>
<evidence type="ECO:0000313" key="2">
    <source>
        <dbReference type="EMBL" id="KAG8189867.1"/>
    </source>
</evidence>
<keyword evidence="3" id="KW-1185">Reference proteome</keyword>
<keyword evidence="1" id="KW-1133">Transmembrane helix</keyword>
<gene>
    <name evidence="2" type="ORF">JTE90_023374</name>
</gene>
<evidence type="ECO:0000256" key="1">
    <source>
        <dbReference type="SAM" id="Phobius"/>
    </source>
</evidence>
<reference evidence="2 3" key="1">
    <citation type="journal article" date="2022" name="Nat. Ecol. Evol.">
        <title>A masculinizing supergene underlies an exaggerated male reproductive morph in a spider.</title>
        <authorList>
            <person name="Hendrickx F."/>
            <person name="De Corte Z."/>
            <person name="Sonet G."/>
            <person name="Van Belleghem S.M."/>
            <person name="Kostlbacher S."/>
            <person name="Vangestel C."/>
        </authorList>
    </citation>
    <scope>NUCLEOTIDE SEQUENCE [LARGE SCALE GENOMIC DNA]</scope>
    <source>
        <strain evidence="2">W744_W776</strain>
    </source>
</reference>
<feature type="transmembrane region" description="Helical" evidence="1">
    <location>
        <begin position="105"/>
        <end position="130"/>
    </location>
</feature>